<name>C0RF27_BRUMB</name>
<evidence type="ECO:0000259" key="9">
    <source>
        <dbReference type="Pfam" id="PF00108"/>
    </source>
</evidence>
<evidence type="ECO:0000256" key="3">
    <source>
        <dbReference type="ARBA" id="ARBA00022679"/>
    </source>
</evidence>
<dbReference type="PANTHER" id="PTHR18919">
    <property type="entry name" value="ACETYL-COA C-ACYLTRANSFERASE"/>
    <property type="match status" value="1"/>
</dbReference>
<dbReference type="GO" id="GO:0044281">
    <property type="term" value="P:small molecule metabolic process"/>
    <property type="evidence" value="ECO:0007669"/>
    <property type="project" value="UniProtKB-ARBA"/>
</dbReference>
<keyword evidence="4" id="KW-0583">PHB biosynthesis</keyword>
<dbReference type="Pfam" id="PF00108">
    <property type="entry name" value="Thiolase_N"/>
    <property type="match status" value="1"/>
</dbReference>
<evidence type="ECO:0000256" key="7">
    <source>
        <dbReference type="ARBA" id="ARBA00080155"/>
    </source>
</evidence>
<feature type="domain" description="Thiolase C-terminal" evidence="10">
    <location>
        <begin position="282"/>
        <end position="394"/>
    </location>
</feature>
<evidence type="ECO:0000256" key="6">
    <source>
        <dbReference type="ARBA" id="ARBA00037924"/>
    </source>
</evidence>
<comment type="pathway">
    <text evidence="1">Biopolymer metabolism; poly-(R)-3-hydroxybutanoate biosynthesis.</text>
</comment>
<comment type="similarity">
    <text evidence="2 8">Belongs to the thiolase-like superfamily. Thiolase family.</text>
</comment>
<evidence type="ECO:0000259" key="10">
    <source>
        <dbReference type="Pfam" id="PF02803"/>
    </source>
</evidence>
<evidence type="ECO:0000313" key="11">
    <source>
        <dbReference type="EMBL" id="ACO01499.1"/>
    </source>
</evidence>
<protein>
    <recommendedName>
        <fullName evidence="7">Beta-ketothiolase</fullName>
    </recommendedName>
</protein>
<comment type="pathway">
    <text evidence="6">Metabolic intermediate biosynthesis; (R)-mevalonate biosynthesis; (R)-mevalonate from acetyl-CoA: step 1/3.</text>
</comment>
<dbReference type="InterPro" id="IPR020617">
    <property type="entry name" value="Thiolase_C"/>
</dbReference>
<sequence length="504" mass="53136">MLRHMLKEERMSDPKSIVIASAARTAVGAFNGAFANVPAHELGAVAIKAALERAGVDAADVDEVILGQVLTAGEGQNPARQAAMGAGCPKETTAFAINQLCGSGLRAVALGMQQIVSGDAKIIVAGGQESMSMAPHCAYLRSGVKMGDFKMIDTMLKDGLTDAFHGYHMGITAENIARQWQLSRSEQDEFALASQHKAEAAQKAGRFDEEIVPFTVKARKGDVVVSADEYIRPGTTMEVLAKLKPAFDKEGTVTAGNASGINDGAAAVVLMDAGEAARRGVKPLARIVSWATAGVDPSIMGTGPIPATRKALEKAGWSVGDLDLVEANEAFAAQSCAVVRDLGLNPEIVNVNGGAIAIGHPIGASGARVLTTLLYEMERRDAKRGLATLCISAAAWAWPFVSSGIDPVLERHLKPTANFGRVPEEGCFFPAKVNAERKHAGESVLFRLRPMACDCGQIPDVVRTNTENPAISDSSLIRSRVVPYINRALPPHPSLGKASARIET</sequence>
<dbReference type="CDD" id="cd00751">
    <property type="entry name" value="thiolase"/>
    <property type="match status" value="1"/>
</dbReference>
<keyword evidence="5 8" id="KW-0012">Acyltransferase</keyword>
<organism evidence="11 12">
    <name type="scientific">Brucella melitensis biotype 2 (strain ATCC 23457)</name>
    <dbReference type="NCBI Taxonomy" id="546272"/>
    <lineage>
        <taxon>Bacteria</taxon>
        <taxon>Pseudomonadati</taxon>
        <taxon>Pseudomonadota</taxon>
        <taxon>Alphaproteobacteria</taxon>
        <taxon>Hyphomicrobiales</taxon>
        <taxon>Brucellaceae</taxon>
        <taxon>Brucella/Ochrobactrum group</taxon>
        <taxon>Brucella</taxon>
    </lineage>
</organism>
<accession>C0RF27</accession>
<dbReference type="InterPro" id="IPR020616">
    <property type="entry name" value="Thiolase_N"/>
</dbReference>
<dbReference type="Proteomes" id="UP000001748">
    <property type="component" value="Chromosome I"/>
</dbReference>
<dbReference type="SUPFAM" id="SSF53901">
    <property type="entry name" value="Thiolase-like"/>
    <property type="match status" value="2"/>
</dbReference>
<evidence type="ECO:0000256" key="8">
    <source>
        <dbReference type="RuleBase" id="RU003557"/>
    </source>
</evidence>
<proteinExistence type="inferred from homology"/>
<dbReference type="KEGG" id="bmi:BMEA_A1822"/>
<dbReference type="PROSITE" id="PS00098">
    <property type="entry name" value="THIOLASE_1"/>
    <property type="match status" value="1"/>
</dbReference>
<dbReference type="GO" id="GO:0003988">
    <property type="term" value="F:acetyl-CoA C-acyltransferase activity"/>
    <property type="evidence" value="ECO:0007669"/>
    <property type="project" value="UniProtKB-ARBA"/>
</dbReference>
<evidence type="ECO:0000313" key="12">
    <source>
        <dbReference type="Proteomes" id="UP000001748"/>
    </source>
</evidence>
<evidence type="ECO:0000256" key="2">
    <source>
        <dbReference type="ARBA" id="ARBA00010982"/>
    </source>
</evidence>
<dbReference type="GO" id="GO:0042619">
    <property type="term" value="P:poly-hydroxybutyrate biosynthetic process"/>
    <property type="evidence" value="ECO:0007669"/>
    <property type="project" value="UniProtKB-KW"/>
</dbReference>
<dbReference type="InterPro" id="IPR016039">
    <property type="entry name" value="Thiolase-like"/>
</dbReference>
<dbReference type="Pfam" id="PF02803">
    <property type="entry name" value="Thiolase_C"/>
    <property type="match status" value="1"/>
</dbReference>
<dbReference type="PANTHER" id="PTHR18919:SF107">
    <property type="entry name" value="ACETYL-COA ACETYLTRANSFERASE, CYTOSOLIC"/>
    <property type="match status" value="1"/>
</dbReference>
<evidence type="ECO:0000256" key="4">
    <source>
        <dbReference type="ARBA" id="ARBA00022752"/>
    </source>
</evidence>
<dbReference type="AlphaFoldDB" id="C0RF27"/>
<dbReference type="NCBIfam" id="TIGR01930">
    <property type="entry name" value="AcCoA-C-Actrans"/>
    <property type="match status" value="1"/>
</dbReference>
<dbReference type="HOGENOM" id="CLU_031026_0_0_5"/>
<dbReference type="InterPro" id="IPR002155">
    <property type="entry name" value="Thiolase"/>
</dbReference>
<evidence type="ECO:0000256" key="1">
    <source>
        <dbReference type="ARBA" id="ARBA00004683"/>
    </source>
</evidence>
<feature type="domain" description="Thiolase N-terminal" evidence="9">
    <location>
        <begin position="17"/>
        <end position="272"/>
    </location>
</feature>
<dbReference type="Gene3D" id="3.40.47.10">
    <property type="match status" value="2"/>
</dbReference>
<gene>
    <name evidence="11" type="ordered locus">BMEA_A1822</name>
</gene>
<dbReference type="InterPro" id="IPR020613">
    <property type="entry name" value="Thiolase_CS"/>
</dbReference>
<evidence type="ECO:0000256" key="5">
    <source>
        <dbReference type="ARBA" id="ARBA00023315"/>
    </source>
</evidence>
<dbReference type="InterPro" id="IPR020615">
    <property type="entry name" value="Thiolase_acyl_enz_int_AS"/>
</dbReference>
<dbReference type="EMBL" id="CP001488">
    <property type="protein sequence ID" value="ACO01499.1"/>
    <property type="molecule type" value="Genomic_DNA"/>
</dbReference>
<reference evidence="12" key="1">
    <citation type="submission" date="2009-03" db="EMBL/GenBank/DDBJ databases">
        <title>Brucella melitensis ATCC 23457 whole genome shotgun sequencing project.</title>
        <authorList>
            <person name="Setubal J.C."/>
            <person name="Boyle S."/>
            <person name="Crasta O.R."/>
            <person name="Gillespie J.J."/>
            <person name="Kenyon R.W."/>
            <person name="Lu J."/>
            <person name="Mane S."/>
            <person name="Nagrani S."/>
            <person name="Shallom J.M."/>
            <person name="Shallom S."/>
            <person name="Shukla M."/>
            <person name="Snyder E.E."/>
            <person name="Sobral B.W."/>
            <person name="Wattam A.R."/>
            <person name="Will R."/>
            <person name="Williams K."/>
            <person name="Yoo H."/>
            <person name="Munk C."/>
            <person name="Tapia R."/>
            <person name="Han C."/>
            <person name="Detter J.C."/>
            <person name="Bruce D."/>
            <person name="Brettin T.S."/>
        </authorList>
    </citation>
    <scope>NUCLEOTIDE SEQUENCE [LARGE SCALE GENOMIC DNA]</scope>
    <source>
        <strain evidence="12">ATCC 23457</strain>
    </source>
</reference>
<dbReference type="FunFam" id="3.40.47.10:FF:000010">
    <property type="entry name" value="Acetyl-CoA acetyltransferase (Thiolase)"/>
    <property type="match status" value="1"/>
</dbReference>
<keyword evidence="3 8" id="KW-0808">Transferase</keyword>
<dbReference type="PROSITE" id="PS00737">
    <property type="entry name" value="THIOLASE_2"/>
    <property type="match status" value="1"/>
</dbReference>